<dbReference type="OrthoDB" id="470000at2759"/>
<evidence type="ECO:0000313" key="5">
    <source>
        <dbReference type="EMBL" id="CAL4790438.1"/>
    </source>
</evidence>
<accession>A0A9P1D583</accession>
<dbReference type="EMBL" id="CAMXCT020003223">
    <property type="protein sequence ID" value="CAL1156501.1"/>
    <property type="molecule type" value="Genomic_DNA"/>
</dbReference>
<feature type="coiled-coil region" evidence="1">
    <location>
        <begin position="337"/>
        <end position="465"/>
    </location>
</feature>
<gene>
    <name evidence="3" type="ORF">C1SCF055_LOCUS29019</name>
</gene>
<name>A0A9P1D583_9DINO</name>
<dbReference type="AlphaFoldDB" id="A0A9P1D583"/>
<feature type="region of interest" description="Disordered" evidence="2">
    <location>
        <begin position="44"/>
        <end position="63"/>
    </location>
</feature>
<sequence>MPGLNVSQALQDHQIKFRTAPGPSVVPAPAAAKAVVAVGAAKPVPSATKPASTATKPASTIPCPLPDETIERAAKNLLAGPMNAKVKEAQRRGDEQFMITWGSMTAHQDKDTQLELECMSCASAETRSIEDLLDFIDGKADDALRELKEEVGSKKTRKKREKEPIPLDAEGVQAALFDLMSNLGQTPLEEPVPAAPAPSAPSLEKAAAASVAAAAAAASGDPVAQVKAAAELLAQAAAQSNSPRKAEPVFIGRCLQHARRNWVDEFQDFRDSGYDVAKLMLKKAQEKGKGDRLLAASRTLSDSDNNAAAGALHAIRDLLGSQEGILQRELTGLRTQLSALDTRFSQVQERLQESEEREGLLGKRLTAALKQERELKFALETARQQYESVSEELEGLQDSETKLKRQVQDLIQREQDLKNADVVRPKDLEEMESLRKERDQLLLRLQQLEQDGQAYGRELAESQKREVALQAALDNSTEQMAELITALTESRAREAELQGQLSAALEREQALSIDLQESQQREQQLSRELEDQAQRLADALSAQEQLAERLDETLRKATTVAADLTASRKHEVALMKELKDSLDREEQLKNELEAVARPVS</sequence>
<dbReference type="Proteomes" id="UP001152797">
    <property type="component" value="Unassembled WGS sequence"/>
</dbReference>
<evidence type="ECO:0000313" key="4">
    <source>
        <dbReference type="EMBL" id="CAL1156501.1"/>
    </source>
</evidence>
<organism evidence="3">
    <name type="scientific">Cladocopium goreaui</name>
    <dbReference type="NCBI Taxonomy" id="2562237"/>
    <lineage>
        <taxon>Eukaryota</taxon>
        <taxon>Sar</taxon>
        <taxon>Alveolata</taxon>
        <taxon>Dinophyceae</taxon>
        <taxon>Suessiales</taxon>
        <taxon>Symbiodiniaceae</taxon>
        <taxon>Cladocopium</taxon>
    </lineage>
</organism>
<proteinExistence type="predicted"/>
<feature type="coiled-coil region" evidence="1">
    <location>
        <begin position="508"/>
        <end position="595"/>
    </location>
</feature>
<protein>
    <submittedName>
        <fullName evidence="5">Reticulocyte-binding protein homolog 2a (PfR2Ha) (PfRH2a) [Cleaved into: Reticulocyte-binding protein homolog 2a 85 kDa form Reticulocyte-binding protein homolog 2a 285 kDa form]</fullName>
    </submittedName>
</protein>
<reference evidence="3" key="1">
    <citation type="submission" date="2022-10" db="EMBL/GenBank/DDBJ databases">
        <authorList>
            <person name="Chen Y."/>
            <person name="Dougan E. K."/>
            <person name="Chan C."/>
            <person name="Rhodes N."/>
            <person name="Thang M."/>
        </authorList>
    </citation>
    <scope>NUCLEOTIDE SEQUENCE</scope>
</reference>
<evidence type="ECO:0000256" key="2">
    <source>
        <dbReference type="SAM" id="MobiDB-lite"/>
    </source>
</evidence>
<feature type="compositionally biased region" description="Low complexity" evidence="2">
    <location>
        <begin position="44"/>
        <end position="60"/>
    </location>
</feature>
<comment type="caution">
    <text evidence="3">The sequence shown here is derived from an EMBL/GenBank/DDBJ whole genome shotgun (WGS) entry which is preliminary data.</text>
</comment>
<evidence type="ECO:0000313" key="6">
    <source>
        <dbReference type="Proteomes" id="UP001152797"/>
    </source>
</evidence>
<reference evidence="4" key="2">
    <citation type="submission" date="2024-04" db="EMBL/GenBank/DDBJ databases">
        <authorList>
            <person name="Chen Y."/>
            <person name="Shah S."/>
            <person name="Dougan E. K."/>
            <person name="Thang M."/>
            <person name="Chan C."/>
        </authorList>
    </citation>
    <scope>NUCLEOTIDE SEQUENCE [LARGE SCALE GENOMIC DNA]</scope>
</reference>
<keyword evidence="6" id="KW-1185">Reference proteome</keyword>
<evidence type="ECO:0000256" key="1">
    <source>
        <dbReference type="SAM" id="Coils"/>
    </source>
</evidence>
<dbReference type="EMBL" id="CAMXCT010003223">
    <property type="protein sequence ID" value="CAI4003126.1"/>
    <property type="molecule type" value="Genomic_DNA"/>
</dbReference>
<keyword evidence="1" id="KW-0175">Coiled coil</keyword>
<dbReference type="EMBL" id="CAMXCT030003223">
    <property type="protein sequence ID" value="CAL4790438.1"/>
    <property type="molecule type" value="Genomic_DNA"/>
</dbReference>
<evidence type="ECO:0000313" key="3">
    <source>
        <dbReference type="EMBL" id="CAI4003126.1"/>
    </source>
</evidence>